<evidence type="ECO:0000313" key="3">
    <source>
        <dbReference type="EMBL" id="KAK1601074.1"/>
    </source>
</evidence>
<dbReference type="AlphaFoldDB" id="A0AAD8QFG5"/>
<gene>
    <name evidence="3" type="ORF">QYE76_037519</name>
</gene>
<organism evidence="3 4">
    <name type="scientific">Lolium multiflorum</name>
    <name type="common">Italian ryegrass</name>
    <name type="synonym">Lolium perenne subsp. multiflorum</name>
    <dbReference type="NCBI Taxonomy" id="4521"/>
    <lineage>
        <taxon>Eukaryota</taxon>
        <taxon>Viridiplantae</taxon>
        <taxon>Streptophyta</taxon>
        <taxon>Embryophyta</taxon>
        <taxon>Tracheophyta</taxon>
        <taxon>Spermatophyta</taxon>
        <taxon>Magnoliopsida</taxon>
        <taxon>Liliopsida</taxon>
        <taxon>Poales</taxon>
        <taxon>Poaceae</taxon>
        <taxon>BOP clade</taxon>
        <taxon>Pooideae</taxon>
        <taxon>Poodae</taxon>
        <taxon>Poeae</taxon>
        <taxon>Poeae Chloroplast Group 2 (Poeae type)</taxon>
        <taxon>Loliodinae</taxon>
        <taxon>Loliinae</taxon>
        <taxon>Lolium</taxon>
    </lineage>
</organism>
<keyword evidence="2" id="KW-0472">Membrane</keyword>
<comment type="caution">
    <text evidence="3">The sequence shown here is derived from an EMBL/GenBank/DDBJ whole genome shotgun (WGS) entry which is preliminary data.</text>
</comment>
<accession>A0AAD8QFG5</accession>
<keyword evidence="4" id="KW-1185">Reference proteome</keyword>
<evidence type="ECO:0000313" key="4">
    <source>
        <dbReference type="Proteomes" id="UP001231189"/>
    </source>
</evidence>
<reference evidence="3" key="1">
    <citation type="submission" date="2023-07" db="EMBL/GenBank/DDBJ databases">
        <title>A chromosome-level genome assembly of Lolium multiflorum.</title>
        <authorList>
            <person name="Chen Y."/>
            <person name="Copetti D."/>
            <person name="Kolliker R."/>
            <person name="Studer B."/>
        </authorList>
    </citation>
    <scope>NUCLEOTIDE SEQUENCE</scope>
    <source>
        <strain evidence="3">02402/16</strain>
        <tissue evidence="3">Leaf</tissue>
    </source>
</reference>
<sequence length="121" mass="13341">MTRGHTLDADTIAGIVLGGVVVVGVICFGVWLCRRCLRLHRQRRATRRHIRHNGDLEKGQSSAPPDDLQPVLRRDVGLQRDGESPDITEVEHEQRGGRMPPAALDHGRDVVTSPAGLQLDE</sequence>
<name>A0AAD8QFG5_LOLMU</name>
<dbReference type="Proteomes" id="UP001231189">
    <property type="component" value="Unassembled WGS sequence"/>
</dbReference>
<keyword evidence="2" id="KW-0812">Transmembrane</keyword>
<keyword evidence="2" id="KW-1133">Transmembrane helix</keyword>
<evidence type="ECO:0000256" key="1">
    <source>
        <dbReference type="SAM" id="MobiDB-lite"/>
    </source>
</evidence>
<feature type="region of interest" description="Disordered" evidence="1">
    <location>
        <begin position="43"/>
        <end position="121"/>
    </location>
</feature>
<evidence type="ECO:0000256" key="2">
    <source>
        <dbReference type="SAM" id="Phobius"/>
    </source>
</evidence>
<feature type="compositionally biased region" description="Basic and acidic residues" evidence="1">
    <location>
        <begin position="72"/>
        <end position="96"/>
    </location>
</feature>
<proteinExistence type="predicted"/>
<feature type="transmembrane region" description="Helical" evidence="2">
    <location>
        <begin position="12"/>
        <end position="33"/>
    </location>
</feature>
<protein>
    <submittedName>
        <fullName evidence="3">Uncharacterized protein</fullName>
    </submittedName>
</protein>
<dbReference type="EMBL" id="JAUUTY010000514">
    <property type="protein sequence ID" value="KAK1601074.1"/>
    <property type="molecule type" value="Genomic_DNA"/>
</dbReference>